<dbReference type="EMBL" id="QOCR01000001">
    <property type="protein sequence ID" value="RHW52074.1"/>
    <property type="molecule type" value="Genomic_DNA"/>
</dbReference>
<dbReference type="OrthoDB" id="2299173at2"/>
<sequence>MSTTTYSEKSVAAFLTFYVRHLRDNDLEIVSQYDFDHHVTELNVFILHDRNFRMKDIIPVLMKQHYEIINHLLEDLVTNAHLDMEQLDTPQAWENWYRAQKAQINDPER</sequence>
<dbReference type="EMBL" id="QOCS01000031">
    <property type="protein sequence ID" value="RHW44469.1"/>
    <property type="molecule type" value="Genomic_DNA"/>
</dbReference>
<dbReference type="Proteomes" id="UP000284109">
    <property type="component" value="Unassembled WGS sequence"/>
</dbReference>
<reference evidence="3 4" key="1">
    <citation type="submission" date="2018-07" db="EMBL/GenBank/DDBJ databases">
        <title>Genome sequences of six Lactobacillus spp. isolated from bumble bee guts.</title>
        <authorList>
            <person name="Motta E.V.S."/>
            <person name="Moran N.A."/>
        </authorList>
    </citation>
    <scope>NUCLEOTIDE SEQUENCE [LARGE SCALE GENOMIC DNA]</scope>
    <source>
        <strain evidence="2 3">BI-1.1</strain>
        <strain evidence="1 4">LV-8.1</strain>
    </source>
</reference>
<dbReference type="Proteomes" id="UP000284822">
    <property type="component" value="Unassembled WGS sequence"/>
</dbReference>
<evidence type="ECO:0000313" key="2">
    <source>
        <dbReference type="EMBL" id="RHW52074.1"/>
    </source>
</evidence>
<dbReference type="KEGG" id="lbm:DS830_08475"/>
<evidence type="ECO:0000313" key="1">
    <source>
        <dbReference type="EMBL" id="RHW44469.1"/>
    </source>
</evidence>
<accession>A0A347SU14</accession>
<keyword evidence="3" id="KW-1185">Reference proteome</keyword>
<comment type="caution">
    <text evidence="2">The sequence shown here is derived from an EMBL/GenBank/DDBJ whole genome shotgun (WGS) entry which is preliminary data.</text>
</comment>
<dbReference type="AlphaFoldDB" id="A0A347SU14"/>
<gene>
    <name evidence="2" type="ORF">DS831_01730</name>
    <name evidence="1" type="ORF">DS832_09015</name>
</gene>
<name>A0A347SU14_9LACO</name>
<dbReference type="RefSeq" id="WP_118899789.1">
    <property type="nucleotide sequence ID" value="NZ_CP031513.1"/>
</dbReference>
<evidence type="ECO:0000313" key="3">
    <source>
        <dbReference type="Proteomes" id="UP000284109"/>
    </source>
</evidence>
<protein>
    <submittedName>
        <fullName evidence="2">Uncharacterized protein</fullName>
    </submittedName>
</protein>
<organism evidence="2 3">
    <name type="scientific">Bombilactobacillus bombi</name>
    <dbReference type="NCBI Taxonomy" id="1303590"/>
    <lineage>
        <taxon>Bacteria</taxon>
        <taxon>Bacillati</taxon>
        <taxon>Bacillota</taxon>
        <taxon>Bacilli</taxon>
        <taxon>Lactobacillales</taxon>
        <taxon>Lactobacillaceae</taxon>
        <taxon>Bombilactobacillus</taxon>
    </lineage>
</organism>
<evidence type="ECO:0000313" key="4">
    <source>
        <dbReference type="Proteomes" id="UP000284822"/>
    </source>
</evidence>
<proteinExistence type="predicted"/>